<accession>A0A284SBE7</accession>
<organism evidence="1 2">
    <name type="scientific">Armillaria ostoyae</name>
    <name type="common">Armillaria root rot fungus</name>
    <dbReference type="NCBI Taxonomy" id="47428"/>
    <lineage>
        <taxon>Eukaryota</taxon>
        <taxon>Fungi</taxon>
        <taxon>Dikarya</taxon>
        <taxon>Basidiomycota</taxon>
        <taxon>Agaricomycotina</taxon>
        <taxon>Agaricomycetes</taxon>
        <taxon>Agaricomycetidae</taxon>
        <taxon>Agaricales</taxon>
        <taxon>Marasmiineae</taxon>
        <taxon>Physalacriaceae</taxon>
        <taxon>Armillaria</taxon>
    </lineage>
</organism>
<protein>
    <submittedName>
        <fullName evidence="1">Uncharacterized protein</fullName>
    </submittedName>
</protein>
<gene>
    <name evidence="1" type="ORF">ARMOST_21914</name>
</gene>
<dbReference type="AlphaFoldDB" id="A0A284SBE7"/>
<dbReference type="EMBL" id="FUEG01000057">
    <property type="protein sequence ID" value="SJL18328.1"/>
    <property type="molecule type" value="Genomic_DNA"/>
</dbReference>
<reference evidence="2" key="1">
    <citation type="journal article" date="2017" name="Nat. Ecol. Evol.">
        <title>Genome expansion and lineage-specific genetic innovations in the forest pathogenic fungi Armillaria.</title>
        <authorList>
            <person name="Sipos G."/>
            <person name="Prasanna A.N."/>
            <person name="Walter M.C."/>
            <person name="O'Connor E."/>
            <person name="Balint B."/>
            <person name="Krizsan K."/>
            <person name="Kiss B."/>
            <person name="Hess J."/>
            <person name="Varga T."/>
            <person name="Slot J."/>
            <person name="Riley R."/>
            <person name="Boka B."/>
            <person name="Rigling D."/>
            <person name="Barry K."/>
            <person name="Lee J."/>
            <person name="Mihaltcheva S."/>
            <person name="LaButti K."/>
            <person name="Lipzen A."/>
            <person name="Waldron R."/>
            <person name="Moloney N.M."/>
            <person name="Sperisen C."/>
            <person name="Kredics L."/>
            <person name="Vagvoelgyi C."/>
            <person name="Patrignani A."/>
            <person name="Fitzpatrick D."/>
            <person name="Nagy I."/>
            <person name="Doyle S."/>
            <person name="Anderson J.B."/>
            <person name="Grigoriev I.V."/>
            <person name="Gueldener U."/>
            <person name="Muensterkoetter M."/>
            <person name="Nagy L.G."/>
        </authorList>
    </citation>
    <scope>NUCLEOTIDE SEQUENCE [LARGE SCALE GENOMIC DNA]</scope>
    <source>
        <strain evidence="2">C18/9</strain>
    </source>
</reference>
<evidence type="ECO:0000313" key="1">
    <source>
        <dbReference type="EMBL" id="SJL18328.1"/>
    </source>
</evidence>
<dbReference type="Proteomes" id="UP000219338">
    <property type="component" value="Unassembled WGS sequence"/>
</dbReference>
<evidence type="ECO:0000313" key="2">
    <source>
        <dbReference type="Proteomes" id="UP000219338"/>
    </source>
</evidence>
<keyword evidence="2" id="KW-1185">Reference proteome</keyword>
<sequence>MASIIFTHDAATVAHATPNDSDPIPTKIHPPSLNDPPNWHYLFYTPIFEGAGDDGGLHLEDPIKLKDYAKTASNGLITCFGWCCPFNIRPIFLLDLDIQLSPEDVLLKAMTVARLYPSMLSWLGHNATKIEAPTVKQI</sequence>
<proteinExistence type="predicted"/>
<name>A0A284SBE7_ARMOS</name>